<organism evidence="1 2">
    <name type="scientific">Mycena indigotica</name>
    <dbReference type="NCBI Taxonomy" id="2126181"/>
    <lineage>
        <taxon>Eukaryota</taxon>
        <taxon>Fungi</taxon>
        <taxon>Dikarya</taxon>
        <taxon>Basidiomycota</taxon>
        <taxon>Agaricomycotina</taxon>
        <taxon>Agaricomycetes</taxon>
        <taxon>Agaricomycetidae</taxon>
        <taxon>Agaricales</taxon>
        <taxon>Marasmiineae</taxon>
        <taxon>Mycenaceae</taxon>
        <taxon>Mycena</taxon>
    </lineage>
</organism>
<dbReference type="OrthoDB" id="2251794at2759"/>
<gene>
    <name evidence="1" type="ORF">MIND_01398100</name>
</gene>
<proteinExistence type="predicted"/>
<dbReference type="RefSeq" id="XP_037213389.1">
    <property type="nucleotide sequence ID" value="XM_037370388.1"/>
</dbReference>
<dbReference type="EMBL" id="JACAZF010000017">
    <property type="protein sequence ID" value="KAF7289358.1"/>
    <property type="molecule type" value="Genomic_DNA"/>
</dbReference>
<accession>A0A8H6RZ51</accession>
<dbReference type="GeneID" id="59352904"/>
<dbReference type="AlphaFoldDB" id="A0A8H6RZ51"/>
<dbReference type="Proteomes" id="UP000636479">
    <property type="component" value="Unassembled WGS sequence"/>
</dbReference>
<reference evidence="1" key="1">
    <citation type="submission" date="2020-05" db="EMBL/GenBank/DDBJ databases">
        <title>Mycena genomes resolve the evolution of fungal bioluminescence.</title>
        <authorList>
            <person name="Tsai I.J."/>
        </authorList>
    </citation>
    <scope>NUCLEOTIDE SEQUENCE</scope>
    <source>
        <strain evidence="1">171206Taipei</strain>
    </source>
</reference>
<name>A0A8H6RZ51_9AGAR</name>
<sequence length="205" mass="22443">MTGFFASNTNLDKMSRICMLTTRFLVLGTALAILALFTPSSSQQLSPPNPSPDCASPPPDTCSFYADCLESRYHCGPSGYPLGYGQYYCTKFQAARSTLSPAGQKWMLATLHCLQLALVDDALGRPNATSTCQQLEDKAFASHAGCYVDNGVCKLPPSDWEAIIKIVDITTLFDSWDAFKATLTAGTECLEMWLFLGKRTVHLWS</sequence>
<evidence type="ECO:0000313" key="2">
    <source>
        <dbReference type="Proteomes" id="UP000636479"/>
    </source>
</evidence>
<protein>
    <submittedName>
        <fullName evidence="1">Uncharacterized protein</fullName>
    </submittedName>
</protein>
<comment type="caution">
    <text evidence="1">The sequence shown here is derived from an EMBL/GenBank/DDBJ whole genome shotgun (WGS) entry which is preliminary data.</text>
</comment>
<evidence type="ECO:0000313" key="1">
    <source>
        <dbReference type="EMBL" id="KAF7289358.1"/>
    </source>
</evidence>
<keyword evidence="2" id="KW-1185">Reference proteome</keyword>